<reference evidence="2" key="1">
    <citation type="submission" date="2023-05" db="EMBL/GenBank/DDBJ databases">
        <title>Nepenthes gracilis genome sequencing.</title>
        <authorList>
            <person name="Fukushima K."/>
        </authorList>
    </citation>
    <scope>NUCLEOTIDE SEQUENCE</scope>
    <source>
        <strain evidence="2">SING2019-196</strain>
    </source>
</reference>
<dbReference type="EMBL" id="BSYO01000004">
    <property type="protein sequence ID" value="GMH02979.1"/>
    <property type="molecule type" value="Genomic_DNA"/>
</dbReference>
<feature type="compositionally biased region" description="Polar residues" evidence="1">
    <location>
        <begin position="84"/>
        <end position="93"/>
    </location>
</feature>
<sequence length="100" mass="11171">MNHHHCGVGLIWVDWNLNEINRIVGRLQEQLIHCQVNSQMDGIVSFLSIVYGDNDAIIRKRLWSSVVDLSCSLHHAPRAVPGDSNATRSSSELINALQAK</sequence>
<accession>A0AAD3S2K0</accession>
<keyword evidence="3" id="KW-1185">Reference proteome</keyword>
<gene>
    <name evidence="2" type="ORF">Nepgr_004818</name>
</gene>
<feature type="region of interest" description="Disordered" evidence="1">
    <location>
        <begin position="76"/>
        <end position="100"/>
    </location>
</feature>
<dbReference type="Proteomes" id="UP001279734">
    <property type="component" value="Unassembled WGS sequence"/>
</dbReference>
<protein>
    <submittedName>
        <fullName evidence="2">Uncharacterized protein</fullName>
    </submittedName>
</protein>
<name>A0AAD3S2K0_NEPGR</name>
<dbReference type="AlphaFoldDB" id="A0AAD3S2K0"/>
<evidence type="ECO:0000313" key="3">
    <source>
        <dbReference type="Proteomes" id="UP001279734"/>
    </source>
</evidence>
<evidence type="ECO:0000256" key="1">
    <source>
        <dbReference type="SAM" id="MobiDB-lite"/>
    </source>
</evidence>
<comment type="caution">
    <text evidence="2">The sequence shown here is derived from an EMBL/GenBank/DDBJ whole genome shotgun (WGS) entry which is preliminary data.</text>
</comment>
<organism evidence="2 3">
    <name type="scientific">Nepenthes gracilis</name>
    <name type="common">Slender pitcher plant</name>
    <dbReference type="NCBI Taxonomy" id="150966"/>
    <lineage>
        <taxon>Eukaryota</taxon>
        <taxon>Viridiplantae</taxon>
        <taxon>Streptophyta</taxon>
        <taxon>Embryophyta</taxon>
        <taxon>Tracheophyta</taxon>
        <taxon>Spermatophyta</taxon>
        <taxon>Magnoliopsida</taxon>
        <taxon>eudicotyledons</taxon>
        <taxon>Gunneridae</taxon>
        <taxon>Pentapetalae</taxon>
        <taxon>Caryophyllales</taxon>
        <taxon>Nepenthaceae</taxon>
        <taxon>Nepenthes</taxon>
    </lineage>
</organism>
<evidence type="ECO:0000313" key="2">
    <source>
        <dbReference type="EMBL" id="GMH02979.1"/>
    </source>
</evidence>
<proteinExistence type="predicted"/>